<accession>S9U6U7</accession>
<reference evidence="1 2" key="1">
    <citation type="submission" date="2013-05" db="EMBL/GenBank/DDBJ databases">
        <authorList>
            <person name="Strain E.A."/>
            <person name="Brown E."/>
            <person name="Allard M.W."/>
            <person name="Luo Y.L."/>
        </authorList>
    </citation>
    <scope>NUCLEOTIDE SEQUENCE [LARGE SCALE GENOMIC DNA]</scope>
    <source>
        <strain evidence="1 2">TS-15</strain>
    </source>
</reference>
<name>S9U6U7_PAEAL</name>
<evidence type="ECO:0000313" key="1">
    <source>
        <dbReference type="EMBL" id="EPY06205.1"/>
    </source>
</evidence>
<sequence length="159" mass="18782">MERYTEVSFYLPFFDLIDGTDQASSFEKLISLFHINLDITDLYNKYLSYGEGPYSVGKGDVYVFFDRDDKESFILIDLFHDFTDQHNMVRLGVRSSIQHFREIKNVLNSIYSRAEIKSKINESNDLLKQEISDYPKEIRYGDRTYIKHIFSAINKGEFK</sequence>
<dbReference type="RefSeq" id="WP_021260484.1">
    <property type="nucleotide sequence ID" value="NZ_ATMT01000056.1"/>
</dbReference>
<organism evidence="1 2">
    <name type="scientific">Paenibacillus alvei TS-15</name>
    <dbReference type="NCBI Taxonomy" id="1117108"/>
    <lineage>
        <taxon>Bacteria</taxon>
        <taxon>Bacillati</taxon>
        <taxon>Bacillota</taxon>
        <taxon>Bacilli</taxon>
        <taxon>Bacillales</taxon>
        <taxon>Paenibacillaceae</taxon>
        <taxon>Paenibacillus</taxon>
    </lineage>
</organism>
<comment type="caution">
    <text evidence="1">The sequence shown here is derived from an EMBL/GenBank/DDBJ whole genome shotgun (WGS) entry which is preliminary data.</text>
</comment>
<proteinExistence type="predicted"/>
<dbReference type="EMBL" id="ATMT01000056">
    <property type="protein sequence ID" value="EPY06205.1"/>
    <property type="molecule type" value="Genomic_DNA"/>
</dbReference>
<gene>
    <name evidence="1" type="ORF">PAALTS15_15836</name>
</gene>
<protein>
    <submittedName>
        <fullName evidence="1">Uncharacterized protein</fullName>
    </submittedName>
</protein>
<evidence type="ECO:0000313" key="2">
    <source>
        <dbReference type="Proteomes" id="UP000015344"/>
    </source>
</evidence>
<dbReference type="eggNOG" id="ENOG50305Y5">
    <property type="taxonomic scope" value="Bacteria"/>
</dbReference>
<dbReference type="Proteomes" id="UP000015344">
    <property type="component" value="Unassembled WGS sequence"/>
</dbReference>
<dbReference type="AlphaFoldDB" id="S9U6U7"/>